<comment type="caution">
    <text evidence="2">The sequence shown here is derived from an EMBL/GenBank/DDBJ whole genome shotgun (WGS) entry which is preliminary data.</text>
</comment>
<organism evidence="2 3">
    <name type="scientific">Ponticaulis profundi</name>
    <dbReference type="NCBI Taxonomy" id="2665222"/>
    <lineage>
        <taxon>Bacteria</taxon>
        <taxon>Pseudomonadati</taxon>
        <taxon>Pseudomonadota</taxon>
        <taxon>Alphaproteobacteria</taxon>
        <taxon>Hyphomonadales</taxon>
        <taxon>Hyphomonadaceae</taxon>
        <taxon>Ponticaulis</taxon>
    </lineage>
</organism>
<dbReference type="RefSeq" id="WP_377380607.1">
    <property type="nucleotide sequence ID" value="NZ_JBHSSW010000045.1"/>
</dbReference>
<keyword evidence="3" id="KW-1185">Reference proteome</keyword>
<reference evidence="3" key="1">
    <citation type="journal article" date="2019" name="Int. J. Syst. Evol. Microbiol.">
        <title>The Global Catalogue of Microorganisms (GCM) 10K type strain sequencing project: providing services to taxonomists for standard genome sequencing and annotation.</title>
        <authorList>
            <consortium name="The Broad Institute Genomics Platform"/>
            <consortium name="The Broad Institute Genome Sequencing Center for Infectious Disease"/>
            <person name="Wu L."/>
            <person name="Ma J."/>
        </authorList>
    </citation>
    <scope>NUCLEOTIDE SEQUENCE [LARGE SCALE GENOMIC DNA]</scope>
    <source>
        <strain evidence="3">CGMCC-1.15741</strain>
    </source>
</reference>
<evidence type="ECO:0008006" key="4">
    <source>
        <dbReference type="Google" id="ProtNLM"/>
    </source>
</evidence>
<accession>A0ABW1SDW5</accession>
<dbReference type="Proteomes" id="UP001596303">
    <property type="component" value="Unassembled WGS sequence"/>
</dbReference>
<evidence type="ECO:0000313" key="3">
    <source>
        <dbReference type="Proteomes" id="UP001596303"/>
    </source>
</evidence>
<sequence>MEGSRETMRNFRTLILALISQLCPVLAVAQESDIELARLDGVVPDLCQFGEMSVLGDADASIAQTDDGIAITLASIVDPETAEPIPYGLSIQFAAQCNFAHQVSIRSIFGGLLNDDGSGSDGFSNRSDYSVSARWADESFDYTTSGMRGEGIGVSVSGVRSGDFQIEINSVPTSTPLISGDYSDQIIIEVSGRP</sequence>
<evidence type="ECO:0000256" key="1">
    <source>
        <dbReference type="SAM" id="SignalP"/>
    </source>
</evidence>
<dbReference type="EMBL" id="JBHSSW010000045">
    <property type="protein sequence ID" value="MFC6199508.1"/>
    <property type="molecule type" value="Genomic_DNA"/>
</dbReference>
<feature type="chain" id="PRO_5047186382" description="Spore coat protein U domain-containing protein" evidence="1">
    <location>
        <begin position="30"/>
        <end position="194"/>
    </location>
</feature>
<gene>
    <name evidence="2" type="ORF">ACFQDM_15595</name>
</gene>
<feature type="signal peptide" evidence="1">
    <location>
        <begin position="1"/>
        <end position="29"/>
    </location>
</feature>
<keyword evidence="1" id="KW-0732">Signal</keyword>
<evidence type="ECO:0000313" key="2">
    <source>
        <dbReference type="EMBL" id="MFC6199508.1"/>
    </source>
</evidence>
<protein>
    <recommendedName>
        <fullName evidence="4">Spore coat protein U domain-containing protein</fullName>
    </recommendedName>
</protein>
<proteinExistence type="predicted"/>
<name>A0ABW1SDW5_9PROT</name>